<dbReference type="InterPro" id="IPR001888">
    <property type="entry name" value="Transposase_1"/>
</dbReference>
<dbReference type="OrthoDB" id="10032414at2759"/>
<dbReference type="GO" id="GO:0003690">
    <property type="term" value="F:double-stranded DNA binding"/>
    <property type="evidence" value="ECO:0007669"/>
    <property type="project" value="TreeGrafter"/>
</dbReference>
<reference evidence="2" key="1">
    <citation type="submission" date="2021-02" db="EMBL/GenBank/DDBJ databases">
        <authorList>
            <person name="Nowell W R."/>
        </authorList>
    </citation>
    <scope>NUCLEOTIDE SEQUENCE</scope>
</reference>
<dbReference type="Gene3D" id="3.30.420.10">
    <property type="entry name" value="Ribonuclease H-like superfamily/Ribonuclease H"/>
    <property type="match status" value="1"/>
</dbReference>
<dbReference type="Pfam" id="PF17906">
    <property type="entry name" value="HTH_48"/>
    <property type="match status" value="1"/>
</dbReference>
<evidence type="ECO:0000313" key="3">
    <source>
        <dbReference type="Proteomes" id="UP000663852"/>
    </source>
</evidence>
<comment type="caution">
    <text evidence="2">The sequence shown here is derived from an EMBL/GenBank/DDBJ whole genome shotgun (WGS) entry which is preliminary data.</text>
</comment>
<dbReference type="Gene3D" id="1.10.10.10">
    <property type="entry name" value="Winged helix-like DNA-binding domain superfamily/Winged helix DNA-binding domain"/>
    <property type="match status" value="1"/>
</dbReference>
<dbReference type="InterPro" id="IPR036388">
    <property type="entry name" value="WH-like_DNA-bd_sf"/>
</dbReference>
<evidence type="ECO:0000313" key="2">
    <source>
        <dbReference type="EMBL" id="CAF1411529.1"/>
    </source>
</evidence>
<evidence type="ECO:0000259" key="1">
    <source>
        <dbReference type="Pfam" id="PF17906"/>
    </source>
</evidence>
<name>A0A815LQ09_ADIRI</name>
<dbReference type="Proteomes" id="UP000663852">
    <property type="component" value="Unassembled WGS sequence"/>
</dbReference>
<dbReference type="GO" id="GO:0005634">
    <property type="term" value="C:nucleus"/>
    <property type="evidence" value="ECO:0007669"/>
    <property type="project" value="TreeGrafter"/>
</dbReference>
<feature type="domain" description="Mos1 transposase HTH" evidence="1">
    <location>
        <begin position="14"/>
        <end position="62"/>
    </location>
</feature>
<dbReference type="InterPro" id="IPR036397">
    <property type="entry name" value="RNaseH_sf"/>
</dbReference>
<proteinExistence type="predicted"/>
<dbReference type="EMBL" id="CAJNOJ010000347">
    <property type="protein sequence ID" value="CAF1411529.1"/>
    <property type="molecule type" value="Genomic_DNA"/>
</dbReference>
<dbReference type="GO" id="GO:0035861">
    <property type="term" value="C:site of double-strand break"/>
    <property type="evidence" value="ECO:0007669"/>
    <property type="project" value="TreeGrafter"/>
</dbReference>
<dbReference type="GO" id="GO:0042800">
    <property type="term" value="F:histone H3K4 methyltransferase activity"/>
    <property type="evidence" value="ECO:0007669"/>
    <property type="project" value="TreeGrafter"/>
</dbReference>
<dbReference type="PANTHER" id="PTHR46060">
    <property type="entry name" value="MARINER MOS1 TRANSPOSASE-LIKE PROTEIN"/>
    <property type="match status" value="1"/>
</dbReference>
<accession>A0A815LQ09</accession>
<dbReference type="GO" id="GO:0000729">
    <property type="term" value="P:DNA double-strand break processing"/>
    <property type="evidence" value="ECO:0007669"/>
    <property type="project" value="TreeGrafter"/>
</dbReference>
<dbReference type="GO" id="GO:0044774">
    <property type="term" value="P:mitotic DNA integrity checkpoint signaling"/>
    <property type="evidence" value="ECO:0007669"/>
    <property type="project" value="TreeGrafter"/>
</dbReference>
<organism evidence="2 3">
    <name type="scientific">Adineta ricciae</name>
    <name type="common">Rotifer</name>
    <dbReference type="NCBI Taxonomy" id="249248"/>
    <lineage>
        <taxon>Eukaryota</taxon>
        <taxon>Metazoa</taxon>
        <taxon>Spiralia</taxon>
        <taxon>Gnathifera</taxon>
        <taxon>Rotifera</taxon>
        <taxon>Eurotatoria</taxon>
        <taxon>Bdelloidea</taxon>
        <taxon>Adinetida</taxon>
        <taxon>Adinetidae</taxon>
        <taxon>Adineta</taxon>
    </lineage>
</organism>
<dbReference type="GO" id="GO:0031297">
    <property type="term" value="P:replication fork processing"/>
    <property type="evidence" value="ECO:0007669"/>
    <property type="project" value="TreeGrafter"/>
</dbReference>
<dbReference type="GO" id="GO:0000793">
    <property type="term" value="C:condensed chromosome"/>
    <property type="evidence" value="ECO:0007669"/>
    <property type="project" value="TreeGrafter"/>
</dbReference>
<dbReference type="Pfam" id="PF01359">
    <property type="entry name" value="Transposase_1"/>
    <property type="match status" value="1"/>
</dbReference>
<dbReference type="GO" id="GO:0006303">
    <property type="term" value="P:double-strand break repair via nonhomologous end joining"/>
    <property type="evidence" value="ECO:0007669"/>
    <property type="project" value="TreeGrafter"/>
</dbReference>
<dbReference type="GO" id="GO:0046975">
    <property type="term" value="F:histone H3K36 methyltransferase activity"/>
    <property type="evidence" value="ECO:0007669"/>
    <property type="project" value="TreeGrafter"/>
</dbReference>
<gene>
    <name evidence="2" type="ORF">EDS130_LOCUS36766</name>
</gene>
<sequence length="345" mass="40374">MDVDVGPKINLSHKEIRVLLLHEFRLGRKATEAANNICSTMGQSLVSTRTAQRWFNHFKNGDSELDDLPRSGRPMELDMDLLKQLIKEDPRSTLRGLAEQLECSHTTVEKHLKELGKTWKYGVWIPRELSSHQLQQRVDTCMDLITSHRNYQWLSNLITGDEKWVLYVNYTRRRQWLSTCQTGVATPKTDPHPKKLMLSVWWGIKGVIHWELLPNGYTITADLYCQQLDRVAEKLKGRQDRVYFLHDNARPHIAKSTREKLLKLGWATVPHPPYSPDLAPTDYHLFRSLSNDLRDKKFKDESDVKTELIKFFDEKSQDFYERGIMSLPERWRQVVDSNGKYISEN</sequence>
<dbReference type="InterPro" id="IPR041426">
    <property type="entry name" value="Mos1_HTH"/>
</dbReference>
<dbReference type="PANTHER" id="PTHR46060:SF2">
    <property type="entry name" value="HISTONE-LYSINE N-METHYLTRANSFERASE SETMAR"/>
    <property type="match status" value="1"/>
</dbReference>
<dbReference type="GO" id="GO:0044547">
    <property type="term" value="F:DNA topoisomerase binding"/>
    <property type="evidence" value="ECO:0007669"/>
    <property type="project" value="TreeGrafter"/>
</dbReference>
<dbReference type="AlphaFoldDB" id="A0A815LQ09"/>
<dbReference type="GO" id="GO:0000014">
    <property type="term" value="F:single-stranded DNA endodeoxyribonuclease activity"/>
    <property type="evidence" value="ECO:0007669"/>
    <property type="project" value="TreeGrafter"/>
</dbReference>
<dbReference type="GO" id="GO:0015074">
    <property type="term" value="P:DNA integration"/>
    <property type="evidence" value="ECO:0007669"/>
    <property type="project" value="TreeGrafter"/>
</dbReference>
<dbReference type="Gene3D" id="1.10.10.1450">
    <property type="match status" value="1"/>
</dbReference>
<dbReference type="GO" id="GO:0003697">
    <property type="term" value="F:single-stranded DNA binding"/>
    <property type="evidence" value="ECO:0007669"/>
    <property type="project" value="TreeGrafter"/>
</dbReference>
<protein>
    <recommendedName>
        <fullName evidence="1">Mos1 transposase HTH domain-containing protein</fullName>
    </recommendedName>
</protein>
<dbReference type="InterPro" id="IPR052709">
    <property type="entry name" value="Transposase-MT_Hybrid"/>
</dbReference>